<dbReference type="EMBL" id="JARBJD010000133">
    <property type="protein sequence ID" value="KAK2950587.1"/>
    <property type="molecule type" value="Genomic_DNA"/>
</dbReference>
<keyword evidence="2" id="KW-1133">Transmembrane helix</keyword>
<evidence type="ECO:0000256" key="1">
    <source>
        <dbReference type="SAM" id="MobiDB-lite"/>
    </source>
</evidence>
<feature type="region of interest" description="Disordered" evidence="1">
    <location>
        <begin position="1956"/>
        <end position="1979"/>
    </location>
</feature>
<keyword evidence="4" id="KW-1185">Reference proteome</keyword>
<name>A0ABQ9XDN1_9EUKA</name>
<evidence type="ECO:0000256" key="2">
    <source>
        <dbReference type="SAM" id="Phobius"/>
    </source>
</evidence>
<sequence length="1979" mass="211768">MNDAMCMLKVSNSSLMVRDSEIISNIDQSPFVISMSNHQQSTSIQIISCSHHSKSSDLLPLVDVSRNPEFPEIDLSTAETNAKHSEGGNVNRFGGDSICVVGSSLNFRGVHLPIGSGPLFSFGMQYKERSNIDVANTRINTILASSSLLNVTSNRTPHFENQNRFGSVMGQGIVGCCVSRCSNHDSGTTMLDANLGGNLACLNTSFSSCIRESNTPASYTTQNYTTDQRFAFRETATITSLTFTFCTFREMSNAFGSSDGGSAIFINNAAMTLTISQCSFHICNVTATNDDGGAVFVHCHLQPQNTVEITKSSFTECKTIGEESNYGGSVQSWTKVVGRKNDKLWSDDLGKEFDAETTHLVSIADSFFEKGEALWDSAVAVYNSSTAAISNCSFVECAAVGRGAIGLYHNITISTMAFLSFRGCVAHSEPSPKDILIYSLTFADVSSKISHCDSTSGPSNVYFEPTQSYDSTLVPQITSTPTVEACIVTISGDEASVEARTKEVIGGAMGILLEGCLVPRLVFVSFDRNGENSSIGTATVSSGADGVLPSAEYTLRSFVLPGDVGSQLFSASAILKDANTTTITVKGVALEQGSYSMLVQSNGVLINISLTRGDSMTLAGDAPLYPSEAEGRLDWSTEYEIIRVEHEKDGTKNDIRRTNTLTFTTPSEQVRIAAVLSRSLNGPKDELSVVFSGFLLSTGTGRIQIKSLDSDAEFECDLSITDSTTCSIAFPVGWEENTTHLLFGKTYSVQSASCKSVPIVIDSGVSFVVPSPPVITSFSVPIECSSDSFSVSVVGSNFPSGGTYTVSLSSSRSFEMTFSTGTSGAGTVKAGLPSEIQFNTTYSIVSVTKGGEHVLLNQTSVTTPLGPILEKVDAALNMSNKNNVLLTLTGSRMMAGVHTLTFVDQGQSTPMSISVSINSVTSGSVEEVVYGGSKLKYGKRYFVSSLTSNTLHFALNGSVSFLIPDEPVRIVGIWGELASDGNSTLITLRGRQIAEGSYNVRLNSADGPSFVVSFDDEMSEERNSSVVSVSIFGSSPLLSFDTTYTLFSVAPTSSPSAYLIIDAKPKSFSNAEPSRLIGIDVSAFSTAQKDSVTLTVSGRALKAKTTYTLSVRGEPISTSSQWNADAHTTTLSVVSTASSPSESASCAVVLYPLSSADLRYGYLYSIEWMKEGSAKLLQNAALSFETPLEPARVTSAFPVLSINLQTVTVSLWTCLPSRLLHSSTPTTATRISTEKLELTLSLLTGSPSIQFGDEIRILSLMNDTTDVILDCSTIVIPHPAEVLSAESHFVHSLNTTVTIELTGTDLPLHTPFLVTLDSGDTFDITFNSTVKGSTTEMAIGWSDTLQFSQTYRIVSIKNEDTNQVVFVGDSVSFSTDPAPLPIIVFCDSSSSDSSRLCGTSEKACRSMDSAWKVGAMTGSLDVSIRIKVRATLSNTISCLGNGIVVVEKGTSIEPKLRIASSALMGENGMIVVSSDGLFELRDVDVLIESTLPSFVFLFASNSTIVIKDGSFVGPSDSTTTTHNYYTESDSNDSSVCSWTTGIVQLDNCSTTIDFTKFLNLSQGAINMKSGTMSIQTSAFSENTPHRDFSSSARRNIHCSDEGQITVGTLGGGDGTSTDPSPWVSAKECKLTGVAAVVAHPLFVPSLESGSKSSLNKKDKSFTITISGASLFPCDLSLEVFEVQKNKAEGQSNHFDLTKDSTTSFSESEITLILPQSELSLESSLEWRGRLVFGNGARTTSSFVIQQNTAERFAQSVKDNMKWWIPLAVALSAAVLVLILIVVCCRRRRTKTKEDKLLAPKTSEMDALPPVKIEIAEDWNSRDLRNVLIVGDEAGGPFTHPSSGSAGERNGKGDETKQAVAAECGVEGIIVLDGEAIQMKPVNRKDTLYSRLHSTPKIPFPKLGTAKQIAHALTEIQKWNADFHLLSRLSSHVVLFDSDGNVELKLAPETGDHQANLIKGVPSGHSKPKRGLLNTASTLK</sequence>
<keyword evidence="2" id="KW-0812">Transmembrane</keyword>
<gene>
    <name evidence="3" type="ORF">BLNAU_14479</name>
</gene>
<organism evidence="3 4">
    <name type="scientific">Blattamonas nauphoetae</name>
    <dbReference type="NCBI Taxonomy" id="2049346"/>
    <lineage>
        <taxon>Eukaryota</taxon>
        <taxon>Metamonada</taxon>
        <taxon>Preaxostyla</taxon>
        <taxon>Oxymonadida</taxon>
        <taxon>Blattamonas</taxon>
    </lineage>
</organism>
<comment type="caution">
    <text evidence="3">The sequence shown here is derived from an EMBL/GenBank/DDBJ whole genome shotgun (WGS) entry which is preliminary data.</text>
</comment>
<reference evidence="3 4" key="1">
    <citation type="journal article" date="2022" name="bioRxiv">
        <title>Genomics of Preaxostyla Flagellates Illuminates Evolutionary Transitions and the Path Towards Mitochondrial Loss.</title>
        <authorList>
            <person name="Novak L.V.F."/>
            <person name="Treitli S.C."/>
            <person name="Pyrih J."/>
            <person name="Halakuc P."/>
            <person name="Pipaliya S.V."/>
            <person name="Vacek V."/>
            <person name="Brzon O."/>
            <person name="Soukal P."/>
            <person name="Eme L."/>
            <person name="Dacks J.B."/>
            <person name="Karnkowska A."/>
            <person name="Elias M."/>
            <person name="Hampl V."/>
        </authorList>
    </citation>
    <scope>NUCLEOTIDE SEQUENCE [LARGE SCALE GENOMIC DNA]</scope>
    <source>
        <strain evidence="3">NAU3</strain>
        <tissue evidence="3">Gut</tissue>
    </source>
</reference>
<evidence type="ECO:0000313" key="4">
    <source>
        <dbReference type="Proteomes" id="UP001281761"/>
    </source>
</evidence>
<feature type="transmembrane region" description="Helical" evidence="2">
    <location>
        <begin position="1762"/>
        <end position="1784"/>
    </location>
</feature>
<keyword evidence="2" id="KW-0472">Membrane</keyword>
<feature type="region of interest" description="Disordered" evidence="1">
    <location>
        <begin position="1834"/>
        <end position="1855"/>
    </location>
</feature>
<dbReference type="Proteomes" id="UP001281761">
    <property type="component" value="Unassembled WGS sequence"/>
</dbReference>
<evidence type="ECO:0000313" key="3">
    <source>
        <dbReference type="EMBL" id="KAK2950587.1"/>
    </source>
</evidence>
<protein>
    <submittedName>
        <fullName evidence="3">Uncharacterized protein</fullName>
    </submittedName>
</protein>
<proteinExistence type="predicted"/>
<accession>A0ABQ9XDN1</accession>